<dbReference type="AlphaFoldDB" id="A0A9X2XW19"/>
<accession>A0A9X2XW19</accession>
<comment type="caution">
    <text evidence="1">The sequence shown here is derived from an EMBL/GenBank/DDBJ whole genome shotgun (WGS) entry which is preliminary data.</text>
</comment>
<evidence type="ECO:0000313" key="2">
    <source>
        <dbReference type="Proteomes" id="UP001155483"/>
    </source>
</evidence>
<dbReference type="Proteomes" id="UP001155483">
    <property type="component" value="Unassembled WGS sequence"/>
</dbReference>
<name>A0A9X2XW19_9BACT</name>
<dbReference type="RefSeq" id="WP_279297535.1">
    <property type="nucleotide sequence ID" value="NZ_JAOTIF010000009.1"/>
</dbReference>
<gene>
    <name evidence="1" type="ORF">OCK74_13305</name>
</gene>
<dbReference type="EMBL" id="JAOTIF010000009">
    <property type="protein sequence ID" value="MCU7550095.1"/>
    <property type="molecule type" value="Genomic_DNA"/>
</dbReference>
<organism evidence="1 2">
    <name type="scientific">Paraflavisolibacter caeni</name>
    <dbReference type="NCBI Taxonomy" id="2982496"/>
    <lineage>
        <taxon>Bacteria</taxon>
        <taxon>Pseudomonadati</taxon>
        <taxon>Bacteroidota</taxon>
        <taxon>Chitinophagia</taxon>
        <taxon>Chitinophagales</taxon>
        <taxon>Chitinophagaceae</taxon>
        <taxon>Paraflavisolibacter</taxon>
    </lineage>
</organism>
<keyword evidence="2" id="KW-1185">Reference proteome</keyword>
<reference evidence="1" key="2">
    <citation type="submission" date="2023-04" db="EMBL/GenBank/DDBJ databases">
        <title>Paracnuella aquatica gen. nov., sp. nov., a member of the family Chitinophagaceae isolated from a hot spring.</title>
        <authorList>
            <person name="Wang C."/>
        </authorList>
    </citation>
    <scope>NUCLEOTIDE SEQUENCE</scope>
    <source>
        <strain evidence="1">LB-8</strain>
    </source>
</reference>
<proteinExistence type="predicted"/>
<protein>
    <submittedName>
        <fullName evidence="1">Uncharacterized protein</fullName>
    </submittedName>
</protein>
<evidence type="ECO:0000313" key="1">
    <source>
        <dbReference type="EMBL" id="MCU7550095.1"/>
    </source>
</evidence>
<reference evidence="1" key="1">
    <citation type="submission" date="2022-09" db="EMBL/GenBank/DDBJ databases">
        <authorList>
            <person name="Yuan C."/>
            <person name="Ke Z."/>
        </authorList>
    </citation>
    <scope>NUCLEOTIDE SEQUENCE</scope>
    <source>
        <strain evidence="1">LB-8</strain>
    </source>
</reference>
<sequence length="41" mass="4335">MLTKSLDVKGSTLNAKMGAVVSPQPLTLLLATHYPLHSSLT</sequence>